<keyword evidence="5" id="KW-0964">Secreted</keyword>
<dbReference type="GO" id="GO:0044780">
    <property type="term" value="P:bacterial-type flagellum assembly"/>
    <property type="evidence" value="ECO:0007669"/>
    <property type="project" value="InterPro"/>
</dbReference>
<dbReference type="PANTHER" id="PTHR30033">
    <property type="entry name" value="FLAGELLAR HOOK-ASSOCIATED PROTEIN 1"/>
    <property type="match status" value="1"/>
</dbReference>
<dbReference type="InterPro" id="IPR010930">
    <property type="entry name" value="Flg_bb/hook_C_dom"/>
</dbReference>
<comment type="similarity">
    <text evidence="3">Belongs to the flagella basal body rod proteins family.</text>
</comment>
<dbReference type="NCBIfam" id="TIGR02492">
    <property type="entry name" value="flgK_ends"/>
    <property type="match status" value="1"/>
</dbReference>
<dbReference type="RefSeq" id="WP_005995166.1">
    <property type="nucleotide sequence ID" value="NZ_AECZ01000022.1"/>
</dbReference>
<dbReference type="Pfam" id="PF06429">
    <property type="entry name" value="Flg_bbr_C"/>
    <property type="match status" value="1"/>
</dbReference>
<feature type="domain" description="Flagellar basal body rod protein N-terminal" evidence="7">
    <location>
        <begin position="9"/>
        <end position="37"/>
    </location>
</feature>
<feature type="domain" description="Flagellar hook-associated protein FlgK helical" evidence="9">
    <location>
        <begin position="378"/>
        <end position="436"/>
    </location>
</feature>
<feature type="domain" description="Flagellar basal-body/hook protein C-terminal" evidence="8">
    <location>
        <begin position="652"/>
        <end position="693"/>
    </location>
</feature>
<feature type="domain" description="Flagellar hook-associated protein FlgK helical" evidence="9">
    <location>
        <begin position="96"/>
        <end position="257"/>
    </location>
</feature>
<dbReference type="PROSITE" id="PS00588">
    <property type="entry name" value="FLAGELLA_BB_ROD"/>
    <property type="match status" value="1"/>
</dbReference>
<dbReference type="Proteomes" id="UP000006250">
    <property type="component" value="Unassembled WGS sequence"/>
</dbReference>
<comment type="subcellular location">
    <subcellularLocation>
        <location evidence="1">Bacterial flagellum</location>
    </subcellularLocation>
    <subcellularLocation>
        <location evidence="2">Secreted</location>
    </subcellularLocation>
</comment>
<evidence type="ECO:0000313" key="10">
    <source>
        <dbReference type="EMBL" id="EFL50282.1"/>
    </source>
</evidence>
<keyword evidence="10" id="KW-0969">Cilium</keyword>
<evidence type="ECO:0000256" key="1">
    <source>
        <dbReference type="ARBA" id="ARBA00004365"/>
    </source>
</evidence>
<evidence type="ECO:0000256" key="6">
    <source>
        <dbReference type="ARBA" id="ARBA00023143"/>
    </source>
</evidence>
<dbReference type="InterPro" id="IPR001444">
    <property type="entry name" value="Flag_bb_rod_N"/>
</dbReference>
<evidence type="ECO:0000259" key="8">
    <source>
        <dbReference type="Pfam" id="PF06429"/>
    </source>
</evidence>
<keyword evidence="10" id="KW-0966">Cell projection</keyword>
<keyword evidence="10" id="KW-0282">Flagellum</keyword>
<dbReference type="STRING" id="596151.DesfrDRAFT_2971"/>
<gene>
    <name evidence="10" type="ORF">DesfrDRAFT_2971</name>
</gene>
<dbReference type="InterPro" id="IPR002371">
    <property type="entry name" value="FlgK"/>
</dbReference>
<evidence type="ECO:0000259" key="9">
    <source>
        <dbReference type="Pfam" id="PF22638"/>
    </source>
</evidence>
<evidence type="ECO:0000256" key="3">
    <source>
        <dbReference type="ARBA" id="ARBA00009677"/>
    </source>
</evidence>
<dbReference type="GO" id="GO:0005576">
    <property type="term" value="C:extracellular region"/>
    <property type="evidence" value="ECO:0007669"/>
    <property type="project" value="UniProtKB-SubCell"/>
</dbReference>
<protein>
    <recommendedName>
        <fullName evidence="4">Flagellar hook-associated protein 1</fullName>
    </recommendedName>
</protein>
<organism evidence="10 11">
    <name type="scientific">Solidesulfovibrio fructosivorans JJ]</name>
    <dbReference type="NCBI Taxonomy" id="596151"/>
    <lineage>
        <taxon>Bacteria</taxon>
        <taxon>Pseudomonadati</taxon>
        <taxon>Thermodesulfobacteriota</taxon>
        <taxon>Desulfovibrionia</taxon>
        <taxon>Desulfovibrionales</taxon>
        <taxon>Desulfovibrionaceae</taxon>
        <taxon>Solidesulfovibrio</taxon>
    </lineage>
</organism>
<sequence length="696" mass="73103">MSSLSSILSIGRSGLTASQAALQVTGNNIANVDTEGYSKQSVVLVDGNYITSSPGQLGSGVVAQEVVRSYDALTQSQYLSQISVRDRWKALYNGLTSIQSYFNESNTNGANAALSTVFGDWGDLTANTADTATRQTMLEDTNTLLSIYRSMASSLEDQKAALDTAITDDVATLNQLAKDVADINRQINQHQIDGKSIPNGLYDLRDSKVENIASMVDVNVVDNGKGDYTVYTKSGQTIVDGTEAYSFDYKQGQTVRQLSAASLAANSDAQCYYEGTDSHEYTVRVVNTGGVGTGATFKVSLDGGHSWLTDANGNTAIYQAEDTTGKVKVGDLDIWFGQMNDSGTAPTSDLNAGDTFTLVPKKALYWHTTAGTEENVTPQLHADGTDDERRLTGGALAGALLLRDENLAGYQDSLDATVNSMVWEINRIHSQGAGLTNFSSVQGTYGVVDSNAALGSNQAGLTYGNRLASGAAMIYVYDANGNLASSDGIWMDPTATTLNDFVTSINTAFSGTLNASVVNGRLAISAASGYSFQFGDDSSGILAALGVNTLLTGSTASDVAINSVVTGDTNRVNVGHVGTDGLTASGDNTTAKSMTGLADKKVDFFVTGKATANQTISGYYGAMVGQVGADTASANYQATYQTALASQIKDQKLSISGVSLDEELTNLIKFQHAYQAAAKLISTADSLFQTVLGLKN</sequence>
<reference evidence="10 11" key="1">
    <citation type="submission" date="2010-08" db="EMBL/GenBank/DDBJ databases">
        <title>The draft genome of Desulfovibrio fructosovorans JJ.</title>
        <authorList>
            <consortium name="US DOE Joint Genome Institute (JGI-PGF)"/>
            <person name="Lucas S."/>
            <person name="Copeland A."/>
            <person name="Lapidus A."/>
            <person name="Cheng J.-F."/>
            <person name="Bruce D."/>
            <person name="Goodwin L."/>
            <person name="Pitluck S."/>
            <person name="Land M.L."/>
            <person name="Hauser L."/>
            <person name="Chang Y.-J."/>
            <person name="Jeffries C."/>
            <person name="Wall J.D."/>
            <person name="Stahl D.A."/>
            <person name="Arkin A.P."/>
            <person name="Dehal P."/>
            <person name="Stolyar S.M."/>
            <person name="Hazen T.C."/>
            <person name="Woyke T.J."/>
        </authorList>
    </citation>
    <scope>NUCLEOTIDE SEQUENCE [LARGE SCALE GENOMIC DNA]</scope>
    <source>
        <strain evidence="10 11">JJ</strain>
    </source>
</reference>
<evidence type="ECO:0000259" key="7">
    <source>
        <dbReference type="Pfam" id="PF00460"/>
    </source>
</evidence>
<evidence type="ECO:0000256" key="2">
    <source>
        <dbReference type="ARBA" id="ARBA00004613"/>
    </source>
</evidence>
<dbReference type="Pfam" id="PF22638">
    <property type="entry name" value="FlgK_D1"/>
    <property type="match status" value="2"/>
</dbReference>
<dbReference type="GO" id="GO:0005198">
    <property type="term" value="F:structural molecule activity"/>
    <property type="evidence" value="ECO:0007669"/>
    <property type="project" value="InterPro"/>
</dbReference>
<dbReference type="InterPro" id="IPR053927">
    <property type="entry name" value="FlgK_helical"/>
</dbReference>
<dbReference type="GO" id="GO:0009424">
    <property type="term" value="C:bacterial-type flagellum hook"/>
    <property type="evidence" value="ECO:0007669"/>
    <property type="project" value="InterPro"/>
</dbReference>
<dbReference type="OrthoDB" id="9802553at2"/>
<keyword evidence="6" id="KW-0975">Bacterial flagellum</keyword>
<comment type="caution">
    <text evidence="10">The sequence shown here is derived from an EMBL/GenBank/DDBJ whole genome shotgun (WGS) entry which is preliminary data.</text>
</comment>
<dbReference type="SUPFAM" id="SSF64518">
    <property type="entry name" value="Phase 1 flagellin"/>
    <property type="match status" value="1"/>
</dbReference>
<evidence type="ECO:0000256" key="4">
    <source>
        <dbReference type="ARBA" id="ARBA00016244"/>
    </source>
</evidence>
<dbReference type="Pfam" id="PF00460">
    <property type="entry name" value="Flg_bb_rod"/>
    <property type="match status" value="1"/>
</dbReference>
<dbReference type="PANTHER" id="PTHR30033:SF1">
    <property type="entry name" value="FLAGELLAR HOOK-ASSOCIATED PROTEIN 1"/>
    <property type="match status" value="1"/>
</dbReference>
<accession>E1JZC2</accession>
<evidence type="ECO:0000313" key="11">
    <source>
        <dbReference type="Proteomes" id="UP000006250"/>
    </source>
</evidence>
<dbReference type="AlphaFoldDB" id="E1JZC2"/>
<evidence type="ECO:0000256" key="5">
    <source>
        <dbReference type="ARBA" id="ARBA00022525"/>
    </source>
</evidence>
<dbReference type="eggNOG" id="COG1256">
    <property type="taxonomic scope" value="Bacteria"/>
</dbReference>
<dbReference type="EMBL" id="AECZ01000022">
    <property type="protein sequence ID" value="EFL50282.1"/>
    <property type="molecule type" value="Genomic_DNA"/>
</dbReference>
<name>E1JZC2_SOLFR</name>
<dbReference type="InterPro" id="IPR019776">
    <property type="entry name" value="Flagellar_basal_body_rod_CS"/>
</dbReference>
<dbReference type="PRINTS" id="PR01005">
    <property type="entry name" value="FLGHOOKAP1"/>
</dbReference>
<proteinExistence type="inferred from homology"/>
<keyword evidence="11" id="KW-1185">Reference proteome</keyword>